<evidence type="ECO:0000256" key="1">
    <source>
        <dbReference type="ARBA" id="ARBA00004141"/>
    </source>
</evidence>
<dbReference type="PATRIC" id="fig|1679170.3.peg.1012"/>
<dbReference type="GO" id="GO:0005886">
    <property type="term" value="C:plasma membrane"/>
    <property type="evidence" value="ECO:0007669"/>
    <property type="project" value="UniProtKB-SubCell"/>
</dbReference>
<organism evidence="6 7">
    <name type="scientific">Peribacillus loiseleuriae</name>
    <dbReference type="NCBI Taxonomy" id="1679170"/>
    <lineage>
        <taxon>Bacteria</taxon>
        <taxon>Bacillati</taxon>
        <taxon>Bacillota</taxon>
        <taxon>Bacilli</taxon>
        <taxon>Bacillales</taxon>
        <taxon>Bacillaceae</taxon>
        <taxon>Peribacillus</taxon>
    </lineage>
</organism>
<dbReference type="AlphaFoldDB" id="A0A0K9H043"/>
<comment type="similarity">
    <text evidence="2 4">Belongs to the GerABKA family.</text>
</comment>
<evidence type="ECO:0000256" key="5">
    <source>
        <dbReference type="SAM" id="Phobius"/>
    </source>
</evidence>
<evidence type="ECO:0000256" key="2">
    <source>
        <dbReference type="ARBA" id="ARBA00005278"/>
    </source>
</evidence>
<comment type="caution">
    <text evidence="6">The sequence shown here is derived from an EMBL/GenBank/DDBJ whole genome shotgun (WGS) entry which is preliminary data.</text>
</comment>
<name>A0A0K9H043_9BACI</name>
<dbReference type="PANTHER" id="PTHR22550">
    <property type="entry name" value="SPORE GERMINATION PROTEIN"/>
    <property type="match status" value="1"/>
</dbReference>
<comment type="subcellular location">
    <subcellularLocation>
        <location evidence="4">Cell membrane</location>
    </subcellularLocation>
    <subcellularLocation>
        <location evidence="1">Membrane</location>
        <topology evidence="1">Multi-pass membrane protein</topology>
    </subcellularLocation>
</comment>
<dbReference type="STRING" id="1679170.AC625_04760"/>
<protein>
    <submittedName>
        <fullName evidence="6">Spore gernimation protein</fullName>
    </submittedName>
</protein>
<proteinExistence type="inferred from homology"/>
<evidence type="ECO:0000313" key="6">
    <source>
        <dbReference type="EMBL" id="KMY52226.1"/>
    </source>
</evidence>
<sequence>MSSQNQQKTPLPTFISKSVSENISMVHTHFTLAPDLIVKKMVIQQTGSHAALVYMSGLANQMVINDYVLTSLLFKEETKNKSEDLKVLLGHQQEATTWFEIENAIFQGNSVLFVENHTNVFIFNTPGYPQRQVGDSQLEPSLRGSHEGFVETGSQNIAMIRRHLPNLDLKIKEATVGKRGKTKISILYLADVANPEVLQVLEKRIQELDVDMILNTGVLGELIEDNPYSPLPQFIITERPDFAALQISLGRIVTVVDDSPSVLIGPASFTSFFQNIDDYGSRWMVASFIRLLRYVAFFIAVFLPSIYIAVISLHIEVIPLKLLLSIGESRDRVPFPPLLEAFFMEITLEVLRESGLRLPAPIGQSIGIVGGIVIGQAAVEAGIVSNIMVIIVALTAIASFIIPNYDMGSALRIIRFPMMVVASIFGFVGITIGFMIFIGHFIALESLGTPYGSPLAPIRFSEWKDVFIRFPQRTLVNRPFSTRATQLRRAKNNPSKGDKH</sequence>
<feature type="transmembrane region" description="Helical" evidence="5">
    <location>
        <begin position="383"/>
        <end position="402"/>
    </location>
</feature>
<feature type="transmembrane region" description="Helical" evidence="5">
    <location>
        <begin position="414"/>
        <end position="443"/>
    </location>
</feature>
<evidence type="ECO:0000256" key="4">
    <source>
        <dbReference type="PIRNR" id="PIRNR005690"/>
    </source>
</evidence>
<reference evidence="7" key="1">
    <citation type="submission" date="2015-07" db="EMBL/GenBank/DDBJ databases">
        <title>Genome sequencing project for genomic taxonomy and phylogenomics of Bacillus-like bacteria.</title>
        <authorList>
            <person name="Liu B."/>
            <person name="Wang J."/>
            <person name="Zhu Y."/>
            <person name="Liu G."/>
            <person name="Chen Q."/>
            <person name="Chen Z."/>
            <person name="Lan J."/>
            <person name="Che J."/>
            <person name="Ge C."/>
            <person name="Shi H."/>
            <person name="Pan Z."/>
            <person name="Liu X."/>
        </authorList>
    </citation>
    <scope>NUCLEOTIDE SEQUENCE [LARGE SCALE GENOMIC DNA]</scope>
    <source>
        <strain evidence="7">FJAT-27997</strain>
    </source>
</reference>
<dbReference type="InterPro" id="IPR004995">
    <property type="entry name" value="Spore_Ger"/>
</dbReference>
<evidence type="ECO:0000256" key="3">
    <source>
        <dbReference type="ARBA" id="ARBA00023136"/>
    </source>
</evidence>
<evidence type="ECO:0000313" key="7">
    <source>
        <dbReference type="Proteomes" id="UP000037146"/>
    </source>
</evidence>
<feature type="transmembrane region" description="Helical" evidence="5">
    <location>
        <begin position="291"/>
        <end position="315"/>
    </location>
</feature>
<dbReference type="EMBL" id="LFZW01000001">
    <property type="protein sequence ID" value="KMY52226.1"/>
    <property type="molecule type" value="Genomic_DNA"/>
</dbReference>
<gene>
    <name evidence="6" type="ORF">AC625_04760</name>
</gene>
<keyword evidence="5" id="KW-0812">Transmembrane</keyword>
<keyword evidence="7" id="KW-1185">Reference proteome</keyword>
<keyword evidence="3 4" id="KW-0472">Membrane</keyword>
<accession>A0A0K9H043</accession>
<dbReference type="InterPro" id="IPR050768">
    <property type="entry name" value="UPF0353/GerABKA_families"/>
</dbReference>
<dbReference type="Proteomes" id="UP000037146">
    <property type="component" value="Unassembled WGS sequence"/>
</dbReference>
<dbReference type="PANTHER" id="PTHR22550:SF16">
    <property type="entry name" value="SPORE GERMINATION PROTEIN"/>
    <property type="match status" value="1"/>
</dbReference>
<keyword evidence="5" id="KW-1133">Transmembrane helix</keyword>
<dbReference type="GO" id="GO:0009847">
    <property type="term" value="P:spore germination"/>
    <property type="evidence" value="ECO:0007669"/>
    <property type="project" value="UniProtKB-UniRule"/>
</dbReference>
<dbReference type="PIRSF" id="PIRSF005690">
    <property type="entry name" value="GerBA"/>
    <property type="match status" value="1"/>
</dbReference>
<dbReference type="Pfam" id="PF03323">
    <property type="entry name" value="GerA"/>
    <property type="match status" value="1"/>
</dbReference>